<name>A7AX84_BABBO</name>
<dbReference type="eggNOG" id="ENOG502QZI2">
    <property type="taxonomic scope" value="Eukaryota"/>
</dbReference>
<protein>
    <submittedName>
        <fullName evidence="1">Uncharacterized protein</fullName>
    </submittedName>
</protein>
<evidence type="ECO:0000313" key="1">
    <source>
        <dbReference type="EMBL" id="EDO05157.1"/>
    </source>
</evidence>
<proteinExistence type="predicted"/>
<gene>
    <name evidence="1" type="ORF">BBOV_I000630</name>
</gene>
<reference evidence="1" key="1">
    <citation type="journal article" date="2007" name="PLoS Pathog.">
        <title>Genome sequence of Babesia bovis and comparative analysis of apicomplexan hemoprotozoa.</title>
        <authorList>
            <person name="Brayton K.A."/>
            <person name="Lau A.O.T."/>
            <person name="Herndon D.R."/>
            <person name="Hannick L."/>
            <person name="Kappmeyer L.S."/>
            <person name="Berens S.J."/>
            <person name="Bidwell S.L."/>
            <person name="Brown W.C."/>
            <person name="Crabtree J."/>
            <person name="Fadrosh D."/>
            <person name="Feldblum T."/>
            <person name="Forberger H.A."/>
            <person name="Haas B.J."/>
            <person name="Howell J.M."/>
            <person name="Khouri H."/>
            <person name="Koo H."/>
            <person name="Mann D.J."/>
            <person name="Norimine J."/>
            <person name="Paulsen I.T."/>
            <person name="Radune D."/>
            <person name="Ren Q."/>
            <person name="Smith R.K. Jr."/>
            <person name="Suarez C.E."/>
            <person name="White O."/>
            <person name="Wortman J.R."/>
            <person name="Knowles D.P. Jr."/>
            <person name="McElwain T.F."/>
            <person name="Nene V.M."/>
        </authorList>
    </citation>
    <scope>NUCLEOTIDE SEQUENCE [LARGE SCALE GENOMIC DNA]</scope>
    <source>
        <strain evidence="1">T2Bo</strain>
    </source>
</reference>
<reference evidence="1" key="2">
    <citation type="submission" date="2007-08" db="EMBL/GenBank/DDBJ databases">
        <authorList>
            <person name="Nene V."/>
        </authorList>
    </citation>
    <scope>NUCLEOTIDE SEQUENCE</scope>
    <source>
        <strain evidence="1">T2Bo</strain>
    </source>
</reference>
<dbReference type="OMA" id="CHEVETS"/>
<dbReference type="EMBL" id="AAXT01000006">
    <property type="protein sequence ID" value="EDO05157.1"/>
    <property type="molecule type" value="Genomic_DNA"/>
</dbReference>
<accession>A7AX84</accession>
<sequence length="166" mass="18876">MSSNLAETPIHYQEPKQLLKTVVRGSKTRNVNSNFWRRCANAVVYHIDSYSTPDLVQIIKAFAHASHSDKSFYNSVANRIISLKDEWHVGDLPQVLYEYCISNMYHGELFKIGLKMIINNIEHISPEGISQTMSSLVCHEVETSLVDCLVKPIFKNVSQFSTNVSK</sequence>
<comment type="caution">
    <text evidence="1">The sequence shown here is derived from an EMBL/GenBank/DDBJ whole genome shotgun (WGS) entry which is preliminary data.</text>
</comment>
<dbReference type="AlphaFoldDB" id="A7AX84"/>
<organism evidence="1">
    <name type="scientific">Babesia bovis</name>
    <dbReference type="NCBI Taxonomy" id="5865"/>
    <lineage>
        <taxon>Eukaryota</taxon>
        <taxon>Sar</taxon>
        <taxon>Alveolata</taxon>
        <taxon>Apicomplexa</taxon>
        <taxon>Aconoidasida</taxon>
        <taxon>Piroplasmida</taxon>
        <taxon>Babesiidae</taxon>
        <taxon>Babesia</taxon>
    </lineage>
</organism>
<dbReference type="VEuPathDB" id="PiroplasmaDB:BBOV_I000620"/>
<dbReference type="InParanoid" id="A7AX84"/>